<dbReference type="Gene3D" id="3.30.2350.10">
    <property type="entry name" value="Pseudouridine synthase"/>
    <property type="match status" value="1"/>
</dbReference>
<evidence type="ECO:0000313" key="3">
    <source>
        <dbReference type="Proteomes" id="UP000787625"/>
    </source>
</evidence>
<reference evidence="2" key="2">
    <citation type="submission" date="2021-04" db="EMBL/GenBank/DDBJ databases">
        <authorList>
            <person name="Gilroy R."/>
        </authorList>
    </citation>
    <scope>NUCLEOTIDE SEQUENCE</scope>
    <source>
        <strain evidence="2">MalCec1-1739</strain>
    </source>
</reference>
<dbReference type="InterPro" id="IPR006224">
    <property type="entry name" value="PsdUridine_synth_RluA-like_CS"/>
</dbReference>
<dbReference type="PROSITE" id="PS01129">
    <property type="entry name" value="PSI_RLU"/>
    <property type="match status" value="1"/>
</dbReference>
<dbReference type="GO" id="GO:0140098">
    <property type="term" value="F:catalytic activity, acting on RNA"/>
    <property type="evidence" value="ECO:0007669"/>
    <property type="project" value="UniProtKB-ARBA"/>
</dbReference>
<accession>A0A9D2ZUC7</accession>
<feature type="non-terminal residue" evidence="2">
    <location>
        <position position="514"/>
    </location>
</feature>
<sequence length="514" mass="56287">MSDLFHHFTRPVGAGELPERFTWPFCYVPHPLCIEAADAVRRAIARDPRLAADAGEGKMFGVLVVEHCDGSGTVGYLAAFSGLLGGRNDIAGFVPPIFDTLDPAGYFKQEEARITAINHQIATLKSDGTTERLRSEISRLQQDATACLAAAKSDMAAAKAARDLRRKGPMTDAEAMRLLDESRHERAEYRRLKARLDGQTAAVRQQLEAHDAHIGRLRRERRERSAALQRWLFGQCVVDNALGEHKDLNEVFRDKGIDMPPSGAGDCAAPKLLAYAYRHGLRPRAMAEFWIGRSPRSELRRDGLFYPSCSGKCGPILAFMLRGLDVEHDPVAALAAQPHTPTVIYDDDVMAVIDKPAGMLAVPGRLTAQSAVDWVRSHLTQAGEAVAVHRLDMDTSGLMVIAKSRAALDPLRRQFEARTVVKRYTAIVDGTVSPATGRIDLPLSADYHDRPRQKVDMTGGARAVTDYAVIGHDRGTTRVIFTPLTGRTHQLRVHSASILGLNAPIVGDRLYGTG</sequence>
<dbReference type="GO" id="GO:0009982">
    <property type="term" value="F:pseudouridine synthase activity"/>
    <property type="evidence" value="ECO:0007669"/>
    <property type="project" value="InterPro"/>
</dbReference>
<dbReference type="PANTHER" id="PTHR21600:SF89">
    <property type="entry name" value="RIBOSOMAL LARGE SUBUNIT PSEUDOURIDINE SYNTHASE A"/>
    <property type="match status" value="1"/>
</dbReference>
<dbReference type="AlphaFoldDB" id="A0A9D2ZUC7"/>
<dbReference type="CDD" id="cd02869">
    <property type="entry name" value="PseudoU_synth_RluA_like"/>
    <property type="match status" value="1"/>
</dbReference>
<evidence type="ECO:0000259" key="1">
    <source>
        <dbReference type="Pfam" id="PF00849"/>
    </source>
</evidence>
<comment type="caution">
    <text evidence="2">The sequence shown here is derived from an EMBL/GenBank/DDBJ whole genome shotgun (WGS) entry which is preliminary data.</text>
</comment>
<dbReference type="Pfam" id="PF00849">
    <property type="entry name" value="PseudoU_synth_2"/>
    <property type="match status" value="1"/>
</dbReference>
<dbReference type="Proteomes" id="UP000787625">
    <property type="component" value="Unassembled WGS sequence"/>
</dbReference>
<dbReference type="InterPro" id="IPR050188">
    <property type="entry name" value="RluA_PseudoU_synthase"/>
</dbReference>
<dbReference type="EMBL" id="DWUP01000143">
    <property type="protein sequence ID" value="HJD53315.1"/>
    <property type="molecule type" value="Genomic_DNA"/>
</dbReference>
<evidence type="ECO:0000313" key="2">
    <source>
        <dbReference type="EMBL" id="HJD53315.1"/>
    </source>
</evidence>
<gene>
    <name evidence="2" type="ORF">IAA93_06295</name>
</gene>
<dbReference type="GO" id="GO:0003723">
    <property type="term" value="F:RNA binding"/>
    <property type="evidence" value="ECO:0007669"/>
    <property type="project" value="InterPro"/>
</dbReference>
<dbReference type="SUPFAM" id="SSF55120">
    <property type="entry name" value="Pseudouridine synthase"/>
    <property type="match status" value="1"/>
</dbReference>
<organism evidence="2 3">
    <name type="scientific">Candidatus Avibacteroides avistercoris</name>
    <dbReference type="NCBI Taxonomy" id="2840690"/>
    <lineage>
        <taxon>Bacteria</taxon>
        <taxon>Pseudomonadati</taxon>
        <taxon>Bacteroidota</taxon>
        <taxon>Bacteroidia</taxon>
        <taxon>Bacteroidales</taxon>
        <taxon>Bacteroidaceae</taxon>
        <taxon>Bacteroidaceae incertae sedis</taxon>
        <taxon>Candidatus Avibacteroides</taxon>
    </lineage>
</organism>
<protein>
    <submittedName>
        <fullName evidence="2">RluA family pseudouridine synthase</fullName>
    </submittedName>
</protein>
<reference evidence="2" key="1">
    <citation type="journal article" date="2021" name="PeerJ">
        <title>Extensive microbial diversity within the chicken gut microbiome revealed by metagenomics and culture.</title>
        <authorList>
            <person name="Gilroy R."/>
            <person name="Ravi A."/>
            <person name="Getino M."/>
            <person name="Pursley I."/>
            <person name="Horton D.L."/>
            <person name="Alikhan N.F."/>
            <person name="Baker D."/>
            <person name="Gharbi K."/>
            <person name="Hall N."/>
            <person name="Watson M."/>
            <person name="Adriaenssens E.M."/>
            <person name="Foster-Nyarko E."/>
            <person name="Jarju S."/>
            <person name="Secka A."/>
            <person name="Antonio M."/>
            <person name="Oren A."/>
            <person name="Chaudhuri R.R."/>
            <person name="La Ragione R."/>
            <person name="Hildebrand F."/>
            <person name="Pallen M.J."/>
        </authorList>
    </citation>
    <scope>NUCLEOTIDE SEQUENCE</scope>
    <source>
        <strain evidence="2">MalCec1-1739</strain>
    </source>
</reference>
<dbReference type="PANTHER" id="PTHR21600">
    <property type="entry name" value="MITOCHONDRIAL RNA PSEUDOURIDINE SYNTHASE"/>
    <property type="match status" value="1"/>
</dbReference>
<dbReference type="GO" id="GO:0000455">
    <property type="term" value="P:enzyme-directed rRNA pseudouridine synthesis"/>
    <property type="evidence" value="ECO:0007669"/>
    <property type="project" value="TreeGrafter"/>
</dbReference>
<name>A0A9D2ZUC7_9BACT</name>
<proteinExistence type="predicted"/>
<dbReference type="InterPro" id="IPR020103">
    <property type="entry name" value="PsdUridine_synth_cat_dom_sf"/>
</dbReference>
<feature type="domain" description="Pseudouridine synthase RsuA/RluA-like" evidence="1">
    <location>
        <begin position="351"/>
        <end position="496"/>
    </location>
</feature>
<dbReference type="InterPro" id="IPR006145">
    <property type="entry name" value="PsdUridine_synth_RsuA/RluA"/>
</dbReference>